<dbReference type="Gene3D" id="3.30.70.270">
    <property type="match status" value="1"/>
</dbReference>
<evidence type="ECO:0000313" key="6">
    <source>
        <dbReference type="EMBL" id="GBC62199.1"/>
    </source>
</evidence>
<dbReference type="FunFam" id="3.30.70.270:FF:000001">
    <property type="entry name" value="Diguanylate cyclase domain protein"/>
    <property type="match status" value="1"/>
</dbReference>
<dbReference type="EMBL" id="BEXT01000001">
    <property type="protein sequence ID" value="GBC62199.1"/>
    <property type="molecule type" value="Genomic_DNA"/>
</dbReference>
<dbReference type="InterPro" id="IPR050469">
    <property type="entry name" value="Diguanylate_Cyclase"/>
</dbReference>
<dbReference type="CDD" id="cd17536">
    <property type="entry name" value="REC_YesN-like"/>
    <property type="match status" value="1"/>
</dbReference>
<dbReference type="AlphaFoldDB" id="A0A401FZ03"/>
<dbReference type="Pfam" id="PF00990">
    <property type="entry name" value="GGDEF"/>
    <property type="match status" value="1"/>
</dbReference>
<evidence type="ECO:0000256" key="1">
    <source>
        <dbReference type="ARBA" id="ARBA00012528"/>
    </source>
</evidence>
<protein>
    <recommendedName>
        <fullName evidence="1">diguanylate cyclase</fullName>
        <ecNumber evidence="1">2.7.7.65</ecNumber>
    </recommendedName>
</protein>
<dbReference type="GO" id="GO:0000160">
    <property type="term" value="P:phosphorelay signal transduction system"/>
    <property type="evidence" value="ECO:0007669"/>
    <property type="project" value="InterPro"/>
</dbReference>
<comment type="caution">
    <text evidence="6">The sequence shown here is derived from an EMBL/GenBank/DDBJ whole genome shotgun (WGS) entry which is preliminary data.</text>
</comment>
<feature type="domain" description="GGDEF" evidence="5">
    <location>
        <begin position="177"/>
        <end position="311"/>
    </location>
</feature>
<dbReference type="InterPro" id="IPR001789">
    <property type="entry name" value="Sig_transdc_resp-reg_receiver"/>
</dbReference>
<dbReference type="SUPFAM" id="SSF52172">
    <property type="entry name" value="CheY-like"/>
    <property type="match status" value="1"/>
</dbReference>
<reference evidence="7" key="2">
    <citation type="submission" date="2019-01" db="EMBL/GenBank/DDBJ databases">
        <title>Genome sequence of Desulfonema ishimotonii strain Tokyo 01.</title>
        <authorList>
            <person name="Fukui M."/>
        </authorList>
    </citation>
    <scope>NUCLEOTIDE SEQUENCE [LARGE SCALE GENOMIC DNA]</scope>
    <source>
        <strain evidence="7">Tokyo 01</strain>
    </source>
</reference>
<feature type="modified residue" description="4-aspartylphosphate" evidence="3">
    <location>
        <position position="70"/>
    </location>
</feature>
<dbReference type="InterPro" id="IPR000160">
    <property type="entry name" value="GGDEF_dom"/>
</dbReference>
<sequence>MPESDTKMGGLITDLPQADVNILIVDDDATVRYLLNEFMENMGYVSYKAASGEEALEALKVHRVDVVITDIMMPGMDGLKLTELIRLNYDIEVIVMTGYSGDYSYEEVINKGASDFVFKPVRFEELLLRLRRVLKERFLKEELRKLAISDDLTKLYNARHFYKQLLAEIDRYRRYRHPLSLLLLDIDHFKEYNDSYGHLEGNDVLARMGQVIRSCLRRMDSAYRYGGEEFTVILPETAGTEARNVAMRISSEVAGEAFYPKSVREKVSVTISVGVAEYCSGEEMEAFIRRADMAMFKSKQEGRNRINFLTPDDPSPL</sequence>
<dbReference type="NCBIfam" id="TIGR00254">
    <property type="entry name" value="GGDEF"/>
    <property type="match status" value="1"/>
</dbReference>
<name>A0A401FZ03_9BACT</name>
<dbReference type="SUPFAM" id="SSF55073">
    <property type="entry name" value="Nucleotide cyclase"/>
    <property type="match status" value="1"/>
</dbReference>
<keyword evidence="7" id="KW-1185">Reference proteome</keyword>
<dbReference type="GO" id="GO:0052621">
    <property type="term" value="F:diguanylate cyclase activity"/>
    <property type="evidence" value="ECO:0007669"/>
    <property type="project" value="UniProtKB-EC"/>
</dbReference>
<reference evidence="7" key="1">
    <citation type="submission" date="2017-11" db="EMBL/GenBank/DDBJ databases">
        <authorList>
            <person name="Watanabe M."/>
            <person name="Kojima H."/>
        </authorList>
    </citation>
    <scope>NUCLEOTIDE SEQUENCE [LARGE SCALE GENOMIC DNA]</scope>
    <source>
        <strain evidence="7">Tokyo 01</strain>
    </source>
</reference>
<dbReference type="Gene3D" id="3.40.50.2300">
    <property type="match status" value="1"/>
</dbReference>
<dbReference type="PANTHER" id="PTHR45138:SF9">
    <property type="entry name" value="DIGUANYLATE CYCLASE DGCM-RELATED"/>
    <property type="match status" value="1"/>
</dbReference>
<feature type="domain" description="Response regulatory" evidence="4">
    <location>
        <begin position="21"/>
        <end position="134"/>
    </location>
</feature>
<evidence type="ECO:0000259" key="4">
    <source>
        <dbReference type="PROSITE" id="PS50110"/>
    </source>
</evidence>
<evidence type="ECO:0000256" key="2">
    <source>
        <dbReference type="ARBA" id="ARBA00034247"/>
    </source>
</evidence>
<dbReference type="Pfam" id="PF00072">
    <property type="entry name" value="Response_reg"/>
    <property type="match status" value="1"/>
</dbReference>
<organism evidence="6 7">
    <name type="scientific">Desulfonema ishimotonii</name>
    <dbReference type="NCBI Taxonomy" id="45657"/>
    <lineage>
        <taxon>Bacteria</taxon>
        <taxon>Pseudomonadati</taxon>
        <taxon>Thermodesulfobacteriota</taxon>
        <taxon>Desulfobacteria</taxon>
        <taxon>Desulfobacterales</taxon>
        <taxon>Desulfococcaceae</taxon>
        <taxon>Desulfonema</taxon>
    </lineage>
</organism>
<dbReference type="SMART" id="SM00267">
    <property type="entry name" value="GGDEF"/>
    <property type="match status" value="1"/>
</dbReference>
<evidence type="ECO:0000313" key="7">
    <source>
        <dbReference type="Proteomes" id="UP000288096"/>
    </source>
</evidence>
<accession>A0A401FZ03</accession>
<dbReference type="SMART" id="SM00448">
    <property type="entry name" value="REC"/>
    <property type="match status" value="1"/>
</dbReference>
<proteinExistence type="predicted"/>
<dbReference type="PROSITE" id="PS50887">
    <property type="entry name" value="GGDEF"/>
    <property type="match status" value="1"/>
</dbReference>
<evidence type="ECO:0000259" key="5">
    <source>
        <dbReference type="PROSITE" id="PS50887"/>
    </source>
</evidence>
<dbReference type="PROSITE" id="PS50110">
    <property type="entry name" value="RESPONSE_REGULATORY"/>
    <property type="match status" value="1"/>
</dbReference>
<dbReference type="PANTHER" id="PTHR45138">
    <property type="entry name" value="REGULATORY COMPONENTS OF SENSORY TRANSDUCTION SYSTEM"/>
    <property type="match status" value="1"/>
</dbReference>
<dbReference type="EC" id="2.7.7.65" evidence="1"/>
<dbReference type="Proteomes" id="UP000288096">
    <property type="component" value="Unassembled WGS sequence"/>
</dbReference>
<dbReference type="InterPro" id="IPR011006">
    <property type="entry name" value="CheY-like_superfamily"/>
</dbReference>
<comment type="catalytic activity">
    <reaction evidence="2">
        <text>2 GTP = 3',3'-c-di-GMP + 2 diphosphate</text>
        <dbReference type="Rhea" id="RHEA:24898"/>
        <dbReference type="ChEBI" id="CHEBI:33019"/>
        <dbReference type="ChEBI" id="CHEBI:37565"/>
        <dbReference type="ChEBI" id="CHEBI:58805"/>
        <dbReference type="EC" id="2.7.7.65"/>
    </reaction>
</comment>
<dbReference type="InterPro" id="IPR029787">
    <property type="entry name" value="Nucleotide_cyclase"/>
</dbReference>
<gene>
    <name evidence="6" type="ORF">DENIS_3168</name>
</gene>
<evidence type="ECO:0000256" key="3">
    <source>
        <dbReference type="PROSITE-ProRule" id="PRU00169"/>
    </source>
</evidence>
<dbReference type="CDD" id="cd01949">
    <property type="entry name" value="GGDEF"/>
    <property type="match status" value="1"/>
</dbReference>
<dbReference type="InterPro" id="IPR043128">
    <property type="entry name" value="Rev_trsase/Diguanyl_cyclase"/>
</dbReference>
<keyword evidence="3" id="KW-0597">Phosphoprotein</keyword>